<evidence type="ECO:0000256" key="6">
    <source>
        <dbReference type="ARBA" id="ARBA00022857"/>
    </source>
</evidence>
<dbReference type="SUPFAM" id="SSF52343">
    <property type="entry name" value="Ferredoxin reductase-like, C-terminal NADP-linked domain"/>
    <property type="match status" value="1"/>
</dbReference>
<dbReference type="InterPro" id="IPR001709">
    <property type="entry name" value="Flavoprot_Pyr_Nucl_cyt_Rdtase"/>
</dbReference>
<dbReference type="InterPro" id="IPR001433">
    <property type="entry name" value="OxRdtase_FAD/NAD-bd"/>
</dbReference>
<keyword evidence="7" id="KW-0560">Oxidoreductase</keyword>
<evidence type="ECO:0000256" key="9">
    <source>
        <dbReference type="SAM" id="SignalP"/>
    </source>
</evidence>
<dbReference type="PRINTS" id="PR00371">
    <property type="entry name" value="FPNCR"/>
</dbReference>
<dbReference type="SUPFAM" id="SSF63380">
    <property type="entry name" value="Riboflavin synthase domain-like"/>
    <property type="match status" value="1"/>
</dbReference>
<organism evidence="11">
    <name type="scientific">Pelagomonas calceolata</name>
    <dbReference type="NCBI Taxonomy" id="35677"/>
    <lineage>
        <taxon>Eukaryota</taxon>
        <taxon>Sar</taxon>
        <taxon>Stramenopiles</taxon>
        <taxon>Ochrophyta</taxon>
        <taxon>Pelagophyceae</taxon>
        <taxon>Pelagomonadales</taxon>
        <taxon>Pelagomonadaceae</taxon>
        <taxon>Pelagomonas</taxon>
    </lineage>
</organism>
<evidence type="ECO:0000256" key="7">
    <source>
        <dbReference type="ARBA" id="ARBA00023002"/>
    </source>
</evidence>
<dbReference type="InterPro" id="IPR039261">
    <property type="entry name" value="FNR_nucleotide-bd"/>
</dbReference>
<evidence type="ECO:0000313" key="13">
    <source>
        <dbReference type="Proteomes" id="UP000789595"/>
    </source>
</evidence>
<protein>
    <recommendedName>
        <fullName evidence="3">ferredoxin--NADP(+) reductase</fullName>
        <ecNumber evidence="3">1.18.1.2</ecNumber>
    </recommendedName>
</protein>
<dbReference type="Gene3D" id="2.40.30.10">
    <property type="entry name" value="Translation factors"/>
    <property type="match status" value="1"/>
</dbReference>
<reference evidence="12" key="2">
    <citation type="submission" date="2021-11" db="EMBL/GenBank/DDBJ databases">
        <authorList>
            <consortium name="Genoscope - CEA"/>
            <person name="William W."/>
        </authorList>
    </citation>
    <scope>NUCLEOTIDE SEQUENCE</scope>
</reference>
<dbReference type="EMBL" id="CAKKNE010000003">
    <property type="protein sequence ID" value="CAH0371425.1"/>
    <property type="molecule type" value="Genomic_DNA"/>
</dbReference>
<proteinExistence type="inferred from homology"/>
<dbReference type="InterPro" id="IPR017927">
    <property type="entry name" value="FAD-bd_FR_type"/>
</dbReference>
<comment type="similarity">
    <text evidence="2">Belongs to the ferredoxin--NADP reductase type 1 family.</text>
</comment>
<evidence type="ECO:0000256" key="1">
    <source>
        <dbReference type="ARBA" id="ARBA00001974"/>
    </source>
</evidence>
<evidence type="ECO:0000256" key="5">
    <source>
        <dbReference type="ARBA" id="ARBA00022827"/>
    </source>
</evidence>
<dbReference type="GO" id="GO:0004324">
    <property type="term" value="F:ferredoxin-NADP+ reductase activity"/>
    <property type="evidence" value="ECO:0007669"/>
    <property type="project" value="UniProtKB-EC"/>
</dbReference>
<keyword evidence="13" id="KW-1185">Reference proteome</keyword>
<dbReference type="Proteomes" id="UP000789595">
    <property type="component" value="Unassembled WGS sequence"/>
</dbReference>
<feature type="signal peptide" evidence="9">
    <location>
        <begin position="1"/>
        <end position="22"/>
    </location>
</feature>
<evidence type="ECO:0000256" key="4">
    <source>
        <dbReference type="ARBA" id="ARBA00022630"/>
    </source>
</evidence>
<dbReference type="Gene3D" id="3.40.50.80">
    <property type="entry name" value="Nucleotide-binding domain of ferredoxin-NADP reductase (FNR) module"/>
    <property type="match status" value="1"/>
</dbReference>
<dbReference type="FunFam" id="3.40.50.80:FF:000008">
    <property type="entry name" value="Ferredoxin--NADP reductase, chloroplastic"/>
    <property type="match status" value="1"/>
</dbReference>
<comment type="cofactor">
    <cofactor evidence="1">
        <name>FAD</name>
        <dbReference type="ChEBI" id="CHEBI:57692"/>
    </cofactor>
</comment>
<name>A0A7S3ZWH3_9STRA</name>
<accession>A0A7S3ZWH3</accession>
<dbReference type="InterPro" id="IPR015701">
    <property type="entry name" value="FNR"/>
</dbReference>
<dbReference type="Pfam" id="PF00175">
    <property type="entry name" value="NAD_binding_1"/>
    <property type="match status" value="1"/>
</dbReference>
<keyword evidence="4" id="KW-0285">Flavoprotein</keyword>
<evidence type="ECO:0000313" key="11">
    <source>
        <dbReference type="EMBL" id="CAE0696254.1"/>
    </source>
</evidence>
<feature type="chain" id="PRO_5035593611" description="ferredoxin--NADP(+) reductase" evidence="9">
    <location>
        <begin position="23"/>
        <end position="401"/>
    </location>
</feature>
<dbReference type="CDD" id="cd06208">
    <property type="entry name" value="CYPOR_like_FNR"/>
    <property type="match status" value="1"/>
</dbReference>
<evidence type="ECO:0000256" key="3">
    <source>
        <dbReference type="ARBA" id="ARBA00013223"/>
    </source>
</evidence>
<dbReference type="AlphaFoldDB" id="A0A7S3ZWH3"/>
<dbReference type="OrthoDB" id="1688044at2759"/>
<keyword evidence="5" id="KW-0274">FAD</keyword>
<comment type="catalytic activity">
    <reaction evidence="8">
        <text>2 reduced [2Fe-2S]-[ferredoxin] + NADP(+) + H(+) = 2 oxidized [2Fe-2S]-[ferredoxin] + NADPH</text>
        <dbReference type="Rhea" id="RHEA:20125"/>
        <dbReference type="Rhea" id="RHEA-COMP:10000"/>
        <dbReference type="Rhea" id="RHEA-COMP:10001"/>
        <dbReference type="ChEBI" id="CHEBI:15378"/>
        <dbReference type="ChEBI" id="CHEBI:33737"/>
        <dbReference type="ChEBI" id="CHEBI:33738"/>
        <dbReference type="ChEBI" id="CHEBI:57783"/>
        <dbReference type="ChEBI" id="CHEBI:58349"/>
        <dbReference type="EC" id="1.18.1.2"/>
    </reaction>
</comment>
<evidence type="ECO:0000256" key="8">
    <source>
        <dbReference type="ARBA" id="ARBA00047776"/>
    </source>
</evidence>
<dbReference type="PROSITE" id="PS51384">
    <property type="entry name" value="FAD_FR"/>
    <property type="match status" value="1"/>
</dbReference>
<dbReference type="EMBL" id="HBIW01013605">
    <property type="protein sequence ID" value="CAE0696254.1"/>
    <property type="molecule type" value="Transcribed_RNA"/>
</dbReference>
<dbReference type="PANTHER" id="PTHR43314">
    <property type="match status" value="1"/>
</dbReference>
<evidence type="ECO:0000256" key="2">
    <source>
        <dbReference type="ARBA" id="ARBA00008312"/>
    </source>
</evidence>
<feature type="domain" description="FAD-binding FR-type" evidence="10">
    <location>
        <begin position="117"/>
        <end position="244"/>
    </location>
</feature>
<evidence type="ECO:0000259" key="10">
    <source>
        <dbReference type="PROSITE" id="PS51384"/>
    </source>
</evidence>
<keyword evidence="6" id="KW-0521">NADP</keyword>
<sequence length="401" mass="42710">MMRLLVALAGLASALQPPPSLSKGGTSLKFDAADAMADMIAAQHALKLESVRKAKEEVYASYAEKIAALEQELAQRTDVPIYSSNAAAVPAPAAAAPGPELTFLEYPQTPASKFKPTQPLESTVMSVKRAIGPDAPGEICHVALQTGGRLPYVEGQSIGVLPPGIDAKTGKPHQQRLYSIASSRYGDDGGGTSVSLCVRRAVYVDPETGAEDPAKKGVCSNFLCDSKPGASVKITGAVGKGMLLPDDDEADIIMVATGTGVAPFRGFIQRLFIERTPAAAAFEGRAWLLFGGPTSDSVLYPELWEQAAANKPGQFELTLAISREQTTSTGGKMYVQERLTERADELFERLAGGAHLYLCGLKGMQPGIEAALEQAAVARGLDFKTWIKALRKEKRYHVEVY</sequence>
<dbReference type="InterPro" id="IPR017938">
    <property type="entry name" value="Riboflavin_synthase-like_b-brl"/>
</dbReference>
<evidence type="ECO:0000313" key="12">
    <source>
        <dbReference type="EMBL" id="CAH0371425.1"/>
    </source>
</evidence>
<gene>
    <name evidence="11" type="ORF">PCAL00307_LOCUS11690</name>
    <name evidence="12" type="ORF">PECAL_3P13680</name>
</gene>
<dbReference type="EC" id="1.18.1.2" evidence="3"/>
<reference evidence="11" key="1">
    <citation type="submission" date="2021-01" db="EMBL/GenBank/DDBJ databases">
        <authorList>
            <person name="Corre E."/>
            <person name="Pelletier E."/>
            <person name="Niang G."/>
            <person name="Scheremetjew M."/>
            <person name="Finn R."/>
            <person name="Kale V."/>
            <person name="Holt S."/>
            <person name="Cochrane G."/>
            <person name="Meng A."/>
            <person name="Brown T."/>
            <person name="Cohen L."/>
        </authorList>
    </citation>
    <scope>NUCLEOTIDE SEQUENCE</scope>
    <source>
        <strain evidence="11">CCMP1756</strain>
    </source>
</reference>
<keyword evidence="9" id="KW-0732">Signal</keyword>